<evidence type="ECO:0000313" key="3">
    <source>
        <dbReference type="Proteomes" id="UP000076532"/>
    </source>
</evidence>
<evidence type="ECO:0000313" key="2">
    <source>
        <dbReference type="EMBL" id="KZP10066.1"/>
    </source>
</evidence>
<proteinExistence type="predicted"/>
<sequence>MLGSDTHNNAITTELAVSVALSAGPDGDTVPGWMDELLLPLTTLCEGPLWTSLLVKWVDLERQLAESLPVMQSKAYMLSATNRPAPIGIWIHDGRHWADLPIIGPGVIEDYSTSWWLWWKSLQPTWRAETLSRDFRGVGDYDWDELRKGTQNGFFVLILSLGLWLRGLQNKEEKGRWPCGDAISEVEWVLDQMIASGQLLSTSLGPAKRPLDDGSRGAPPSKRGRNKG</sequence>
<dbReference type="EMBL" id="KV417687">
    <property type="protein sequence ID" value="KZP10066.1"/>
    <property type="molecule type" value="Genomic_DNA"/>
</dbReference>
<dbReference type="Proteomes" id="UP000076532">
    <property type="component" value="Unassembled WGS sequence"/>
</dbReference>
<organism evidence="2 3">
    <name type="scientific">Athelia psychrophila</name>
    <dbReference type="NCBI Taxonomy" id="1759441"/>
    <lineage>
        <taxon>Eukaryota</taxon>
        <taxon>Fungi</taxon>
        <taxon>Dikarya</taxon>
        <taxon>Basidiomycota</taxon>
        <taxon>Agaricomycotina</taxon>
        <taxon>Agaricomycetes</taxon>
        <taxon>Agaricomycetidae</taxon>
        <taxon>Atheliales</taxon>
        <taxon>Atheliaceae</taxon>
        <taxon>Athelia</taxon>
    </lineage>
</organism>
<evidence type="ECO:0000256" key="1">
    <source>
        <dbReference type="SAM" id="MobiDB-lite"/>
    </source>
</evidence>
<protein>
    <submittedName>
        <fullName evidence="2">Uncharacterized protein</fullName>
    </submittedName>
</protein>
<keyword evidence="3" id="KW-1185">Reference proteome</keyword>
<accession>A0A165YZ09</accession>
<dbReference type="OrthoDB" id="2683861at2759"/>
<name>A0A165YZ09_9AGAM</name>
<feature type="region of interest" description="Disordered" evidence="1">
    <location>
        <begin position="203"/>
        <end position="228"/>
    </location>
</feature>
<reference evidence="2 3" key="1">
    <citation type="journal article" date="2016" name="Mol. Biol. Evol.">
        <title>Comparative Genomics of Early-Diverging Mushroom-Forming Fungi Provides Insights into the Origins of Lignocellulose Decay Capabilities.</title>
        <authorList>
            <person name="Nagy L.G."/>
            <person name="Riley R."/>
            <person name="Tritt A."/>
            <person name="Adam C."/>
            <person name="Daum C."/>
            <person name="Floudas D."/>
            <person name="Sun H."/>
            <person name="Yadav J.S."/>
            <person name="Pangilinan J."/>
            <person name="Larsson K.H."/>
            <person name="Matsuura K."/>
            <person name="Barry K."/>
            <person name="Labutti K."/>
            <person name="Kuo R."/>
            <person name="Ohm R.A."/>
            <person name="Bhattacharya S.S."/>
            <person name="Shirouzu T."/>
            <person name="Yoshinaga Y."/>
            <person name="Martin F.M."/>
            <person name="Grigoriev I.V."/>
            <person name="Hibbett D.S."/>
        </authorList>
    </citation>
    <scope>NUCLEOTIDE SEQUENCE [LARGE SCALE GENOMIC DNA]</scope>
    <source>
        <strain evidence="2 3">CBS 109695</strain>
    </source>
</reference>
<gene>
    <name evidence="2" type="ORF">FIBSPDRAFT_758983</name>
</gene>
<dbReference type="AlphaFoldDB" id="A0A165YZ09"/>